<comment type="caution">
    <text evidence="2">The sequence shown here is derived from an EMBL/GenBank/DDBJ whole genome shotgun (WGS) entry which is preliminary data.</text>
</comment>
<sequence length="135" mass="15303">MAVPNTSSGRRRPRKDGDRRDRYPLLAEWVVADRRDPGLGHRAAAWVDDYLRHRQGGPTWYALAEYVQPDLALIPDAARRWYASQLVNRLMDQGWLADGTGTGPLAPGPRFTASHQPPAEHTEHDQPQWTPGRLF</sequence>
<evidence type="ECO:0000313" key="2">
    <source>
        <dbReference type="EMBL" id="KAB2340223.1"/>
    </source>
</evidence>
<protein>
    <submittedName>
        <fullName evidence="2">Uncharacterized protein</fullName>
    </submittedName>
</protein>
<dbReference type="AlphaFoldDB" id="A0A6H9YI03"/>
<dbReference type="RefSeq" id="WP_151570132.1">
    <property type="nucleotide sequence ID" value="NZ_WBMT01000031.1"/>
</dbReference>
<proteinExistence type="predicted"/>
<accession>A0A6H9YI03</accession>
<dbReference type="Proteomes" id="UP000468735">
    <property type="component" value="Unassembled WGS sequence"/>
</dbReference>
<name>A0A6H9YI03_9ACTN</name>
<keyword evidence="3" id="KW-1185">Reference proteome</keyword>
<dbReference type="EMBL" id="WBMT01000031">
    <property type="protein sequence ID" value="KAB2340223.1"/>
    <property type="molecule type" value="Genomic_DNA"/>
</dbReference>
<gene>
    <name evidence="2" type="ORF">F8566_46045</name>
</gene>
<feature type="region of interest" description="Disordered" evidence="1">
    <location>
        <begin position="97"/>
        <end position="135"/>
    </location>
</feature>
<evidence type="ECO:0000313" key="3">
    <source>
        <dbReference type="Proteomes" id="UP000468735"/>
    </source>
</evidence>
<organism evidence="2 3">
    <name type="scientific">Actinomadura rudentiformis</name>
    <dbReference type="NCBI Taxonomy" id="359158"/>
    <lineage>
        <taxon>Bacteria</taxon>
        <taxon>Bacillati</taxon>
        <taxon>Actinomycetota</taxon>
        <taxon>Actinomycetes</taxon>
        <taxon>Streptosporangiales</taxon>
        <taxon>Thermomonosporaceae</taxon>
        <taxon>Actinomadura</taxon>
    </lineage>
</organism>
<reference evidence="2 3" key="1">
    <citation type="submission" date="2019-09" db="EMBL/GenBank/DDBJ databases">
        <title>Actinomadura physcomitrii sp. nov., a novel actinomycete isolated from moss [Physcomitrium sphaericum (Ludw) Fuernr].</title>
        <authorList>
            <person name="Zhuang X."/>
            <person name="Liu C."/>
        </authorList>
    </citation>
    <scope>NUCLEOTIDE SEQUENCE [LARGE SCALE GENOMIC DNA]</scope>
    <source>
        <strain evidence="2 3">HMC1</strain>
    </source>
</reference>
<evidence type="ECO:0000256" key="1">
    <source>
        <dbReference type="SAM" id="MobiDB-lite"/>
    </source>
</evidence>